<dbReference type="Gene3D" id="6.10.280.80">
    <property type="entry name" value="NCX, peripheral helical region"/>
    <property type="match status" value="1"/>
</dbReference>
<feature type="transmembrane region" description="Helical" evidence="5">
    <location>
        <begin position="246"/>
        <end position="268"/>
    </location>
</feature>
<keyword evidence="2 5" id="KW-0812">Transmembrane</keyword>
<dbReference type="HOGENOM" id="CLU_007948_0_3_10"/>
<dbReference type="Gene3D" id="1.20.1420.30">
    <property type="entry name" value="NCX, central ion-binding region"/>
    <property type="match status" value="2"/>
</dbReference>
<dbReference type="NCBIfam" id="TIGR00367">
    <property type="entry name" value="calcium/sodium antiporter"/>
    <property type="match status" value="1"/>
</dbReference>
<evidence type="ECO:0000259" key="6">
    <source>
        <dbReference type="Pfam" id="PF01699"/>
    </source>
</evidence>
<sequence>MVIYNEYEIEMLIASLLIILGFAGLIFGANWLVEGASALAKKNKVSDLVIGLTIVAFGTSAPELVINSVASFDGLPDIVFGNIIGSNNFNLFVILGIAGLIYPITVQTSTAWKEIPISLVSAVLVLLLANNFFSQQQSEISRIDGIVLLIGFSLFIYYVFTQLKHEKVEEIAYKAQPNYKIWGLIILGMAGLIIGGKLVVDNSIAIATDLRISQKIIGLTIIAAGTSLPELVTSIVAALKKNSDIAIGNVIGSNIFNLLLILSISSFVKPIAYNPNFNQQLFILIGGTIFLIIAMFTGKRKKLDRWEALLLLSFYVIYTIYLVAKEL</sequence>
<reference evidence="7 8" key="1">
    <citation type="journal article" date="2010" name="BMC Genomics">
        <title>The complete genome of Zunongwangia profunda SM-A87 reveals its adaptation to the deep-sea environment and ecological role in sedimentary organic nitrogen degradation.</title>
        <authorList>
            <person name="Qin Q.L."/>
            <person name="Zhang X.Y."/>
            <person name="Wang X.M."/>
            <person name="Liu G.M."/>
            <person name="Chen X.L."/>
            <person name="Xie B.B."/>
            <person name="Dang H.Y."/>
            <person name="Zhou B.C."/>
            <person name="Yu J."/>
            <person name="Zhang Y.Z."/>
        </authorList>
    </citation>
    <scope>NUCLEOTIDE SEQUENCE [LARGE SCALE GENOMIC DNA]</scope>
    <source>
        <strain evidence="8">DSM 18752 / CCTCC AB 206139 / SM-A87</strain>
    </source>
</reference>
<dbReference type="EMBL" id="CP001650">
    <property type="protein sequence ID" value="ADF54247.1"/>
    <property type="molecule type" value="Genomic_DNA"/>
</dbReference>
<feature type="transmembrane region" description="Helical" evidence="5">
    <location>
        <begin position="45"/>
        <end position="66"/>
    </location>
</feature>
<feature type="domain" description="Sodium/calcium exchanger membrane region" evidence="6">
    <location>
        <begin position="16"/>
        <end position="160"/>
    </location>
</feature>
<dbReference type="eggNOG" id="COG0530">
    <property type="taxonomic scope" value="Bacteria"/>
</dbReference>
<keyword evidence="4 5" id="KW-0472">Membrane</keyword>
<feature type="transmembrane region" description="Helical" evidence="5">
    <location>
        <begin position="115"/>
        <end position="134"/>
    </location>
</feature>
<evidence type="ECO:0000256" key="1">
    <source>
        <dbReference type="ARBA" id="ARBA00004141"/>
    </source>
</evidence>
<accession>D5BMA7</accession>
<feature type="transmembrane region" description="Helical" evidence="5">
    <location>
        <begin position="216"/>
        <end position="239"/>
    </location>
</feature>
<feature type="transmembrane region" description="Helical" evidence="5">
    <location>
        <begin position="280"/>
        <end position="296"/>
    </location>
</feature>
<dbReference type="Proteomes" id="UP000001654">
    <property type="component" value="Chromosome"/>
</dbReference>
<evidence type="ECO:0000256" key="2">
    <source>
        <dbReference type="ARBA" id="ARBA00022692"/>
    </source>
</evidence>
<dbReference type="GO" id="GO:0005262">
    <property type="term" value="F:calcium channel activity"/>
    <property type="evidence" value="ECO:0007669"/>
    <property type="project" value="TreeGrafter"/>
</dbReference>
<name>D5BMA7_ZUNPS</name>
<gene>
    <name evidence="7" type="ordered locus">ZPR_3943</name>
</gene>
<evidence type="ECO:0000256" key="3">
    <source>
        <dbReference type="ARBA" id="ARBA00022989"/>
    </source>
</evidence>
<dbReference type="GO" id="GO:0008273">
    <property type="term" value="F:calcium, potassium:sodium antiporter activity"/>
    <property type="evidence" value="ECO:0007669"/>
    <property type="project" value="TreeGrafter"/>
</dbReference>
<evidence type="ECO:0000313" key="7">
    <source>
        <dbReference type="EMBL" id="ADF54247.1"/>
    </source>
</evidence>
<dbReference type="STRING" id="655815.ZPR_3943"/>
<dbReference type="AlphaFoldDB" id="D5BMA7"/>
<evidence type="ECO:0000256" key="5">
    <source>
        <dbReference type="SAM" id="Phobius"/>
    </source>
</evidence>
<feature type="transmembrane region" description="Helical" evidence="5">
    <location>
        <begin position="12"/>
        <end position="33"/>
    </location>
</feature>
<dbReference type="InterPro" id="IPR044880">
    <property type="entry name" value="NCX_ion-bd_dom_sf"/>
</dbReference>
<feature type="transmembrane region" description="Helical" evidence="5">
    <location>
        <begin position="78"/>
        <end position="103"/>
    </location>
</feature>
<keyword evidence="3 5" id="KW-1133">Transmembrane helix</keyword>
<dbReference type="PANTHER" id="PTHR10846:SF8">
    <property type="entry name" value="INNER MEMBRANE PROTEIN YRBG"/>
    <property type="match status" value="1"/>
</dbReference>
<proteinExistence type="predicted"/>
<feature type="transmembrane region" description="Helical" evidence="5">
    <location>
        <begin position="140"/>
        <end position="160"/>
    </location>
</feature>
<dbReference type="GO" id="GO:0005886">
    <property type="term" value="C:plasma membrane"/>
    <property type="evidence" value="ECO:0007669"/>
    <property type="project" value="TreeGrafter"/>
</dbReference>
<organism evidence="7 8">
    <name type="scientific">Zunongwangia profunda (strain DSM 18752 / CCTCC AB 206139 / SM-A87)</name>
    <name type="common">Wangia profunda</name>
    <dbReference type="NCBI Taxonomy" id="655815"/>
    <lineage>
        <taxon>Bacteria</taxon>
        <taxon>Pseudomonadati</taxon>
        <taxon>Bacteroidota</taxon>
        <taxon>Flavobacteriia</taxon>
        <taxon>Flavobacteriales</taxon>
        <taxon>Flavobacteriaceae</taxon>
        <taxon>Zunongwangia</taxon>
    </lineage>
</organism>
<comment type="subcellular location">
    <subcellularLocation>
        <location evidence="1">Membrane</location>
        <topology evidence="1">Multi-pass membrane protein</topology>
    </subcellularLocation>
</comment>
<evidence type="ECO:0000313" key="8">
    <source>
        <dbReference type="Proteomes" id="UP000001654"/>
    </source>
</evidence>
<feature type="transmembrane region" description="Helical" evidence="5">
    <location>
        <begin position="308"/>
        <end position="324"/>
    </location>
</feature>
<dbReference type="GO" id="GO:0006874">
    <property type="term" value="P:intracellular calcium ion homeostasis"/>
    <property type="evidence" value="ECO:0007669"/>
    <property type="project" value="TreeGrafter"/>
</dbReference>
<evidence type="ECO:0000256" key="4">
    <source>
        <dbReference type="ARBA" id="ARBA00023136"/>
    </source>
</evidence>
<keyword evidence="8" id="KW-1185">Reference proteome</keyword>
<dbReference type="PANTHER" id="PTHR10846">
    <property type="entry name" value="SODIUM/POTASSIUM/CALCIUM EXCHANGER"/>
    <property type="match status" value="1"/>
</dbReference>
<dbReference type="Pfam" id="PF01699">
    <property type="entry name" value="Na_Ca_ex"/>
    <property type="match status" value="2"/>
</dbReference>
<feature type="transmembrane region" description="Helical" evidence="5">
    <location>
        <begin position="181"/>
        <end position="200"/>
    </location>
</feature>
<feature type="domain" description="Sodium/calcium exchanger membrane region" evidence="6">
    <location>
        <begin position="181"/>
        <end position="322"/>
    </location>
</feature>
<dbReference type="InterPro" id="IPR004481">
    <property type="entry name" value="K/Na/Ca-exchanger"/>
</dbReference>
<dbReference type="InterPro" id="IPR004837">
    <property type="entry name" value="NaCa_Exmemb"/>
</dbReference>
<dbReference type="KEGG" id="zpr:ZPR_3943"/>
<protein>
    <submittedName>
        <fullName evidence="7">Sodium/calcium exchanger protein</fullName>
    </submittedName>
</protein>